<dbReference type="Gene3D" id="3.10.10.10">
    <property type="entry name" value="HIV Type 1 Reverse Transcriptase, subunit A, domain 1"/>
    <property type="match status" value="2"/>
</dbReference>
<feature type="domain" description="Integrase catalytic" evidence="8">
    <location>
        <begin position="265"/>
        <end position="381"/>
    </location>
</feature>
<dbReference type="PROSITE" id="PS50994">
    <property type="entry name" value="INTEGRASE"/>
    <property type="match status" value="1"/>
</dbReference>
<dbReference type="AlphaFoldDB" id="A0A6L2LIG8"/>
<organism evidence="9">
    <name type="scientific">Tanacetum cinerariifolium</name>
    <name type="common">Dalmatian daisy</name>
    <name type="synonym">Chrysanthemum cinerariifolium</name>
    <dbReference type="NCBI Taxonomy" id="118510"/>
    <lineage>
        <taxon>Eukaryota</taxon>
        <taxon>Viridiplantae</taxon>
        <taxon>Streptophyta</taxon>
        <taxon>Embryophyta</taxon>
        <taxon>Tracheophyta</taxon>
        <taxon>Spermatophyta</taxon>
        <taxon>Magnoliopsida</taxon>
        <taxon>eudicotyledons</taxon>
        <taxon>Gunneridae</taxon>
        <taxon>Pentapetalae</taxon>
        <taxon>asterids</taxon>
        <taxon>campanulids</taxon>
        <taxon>Asterales</taxon>
        <taxon>Asteraceae</taxon>
        <taxon>Asteroideae</taxon>
        <taxon>Anthemideae</taxon>
        <taxon>Anthemidinae</taxon>
        <taxon>Tanacetum</taxon>
    </lineage>
</organism>
<dbReference type="PANTHER" id="PTHR24559:SF427">
    <property type="entry name" value="RNA-DIRECTED DNA POLYMERASE"/>
    <property type="match status" value="1"/>
</dbReference>
<dbReference type="InterPro" id="IPR036397">
    <property type="entry name" value="RNaseH_sf"/>
</dbReference>
<evidence type="ECO:0000259" key="8">
    <source>
        <dbReference type="PROSITE" id="PS50994"/>
    </source>
</evidence>
<evidence type="ECO:0000256" key="3">
    <source>
        <dbReference type="ARBA" id="ARBA00022695"/>
    </source>
</evidence>
<evidence type="ECO:0000256" key="4">
    <source>
        <dbReference type="ARBA" id="ARBA00022722"/>
    </source>
</evidence>
<dbReference type="GO" id="GO:0003964">
    <property type="term" value="F:RNA-directed DNA polymerase activity"/>
    <property type="evidence" value="ECO:0007669"/>
    <property type="project" value="UniProtKB-KW"/>
</dbReference>
<dbReference type="GO" id="GO:0006508">
    <property type="term" value="P:proteolysis"/>
    <property type="evidence" value="ECO:0007669"/>
    <property type="project" value="UniProtKB-KW"/>
</dbReference>
<dbReference type="InterPro" id="IPR001584">
    <property type="entry name" value="Integrase_cat-core"/>
</dbReference>
<sequence length="803" mass="91913">MRCSVLLRYKKIYIEDKIPSCEEYSQEVLGFSGNFESGNPTPTSEPIIAKSSPSITPFEGGDFILEETEAYLTSDSVPSGINDAEFDLEGDIHLIKEILNNDPYSLLPLKDLKCEELKSIKSSVNEPPKLKLKDLPFHLEYAFLEGTNKLPVIIAKNLKDEEKEHLIKDDFKLEVQHQRRVNPKIHEVIKKKVVKLLDAGLIYPISDSPWVSPVHCVPKKRGMTVVTNENNELVPTRETMEVFMDDFSIFRDSFSSCLSHLDKMLKSHKISKSGIEVDRAKVNVIAKLPPPTSVKGIRINFLSTWVKPKALPTNDARVIVKFLKSLFARFGTPRSIISDRGTHFCNDQFAKVMLKYGVTHRLSTAYHPQTSGQVENNGKAYGNGGARGKAYVLGGGDSNPKSNTVTEYHVVIVCDEKIVRVSFGNKTLIFQGKRNDQEAEDKSKEKRLEDVPIVRDFPIVFPEDLPGIPPTRHVEFQIDLVPGAALVARAPYWLTPSEMKELADQLQELFDKGFIRPRSSPWRAPVLFVKKKDGSFRMCIDYRELNKLTVKNRFPLSRIDDLFDQLQGSSVYSKIDLRSGYHQLRVREEDIPKTAFRTRYGHYVFQVMPFGLTNAPAVIVDHLTKSAHFLPMRENDPVEKLMRLYMKEVVTRHGVPVSIISDRHEVGDAQLTSPKMIHETTKKIVQIKSRIQAARDRQKSFADLKHKSMDFQVGDRVMLKKCLFDESFVISLDWLRIDDKLHFVEEPVKIMDLEIHQLKRIRIRIIKVRWNSKRGLEFTWEQEDQLKKTHPHLFTKTIPSSSN</sequence>
<dbReference type="Gene3D" id="3.30.420.10">
    <property type="entry name" value="Ribonuclease H-like superfamily/Ribonuclease H"/>
    <property type="match status" value="1"/>
</dbReference>
<evidence type="ECO:0000313" key="9">
    <source>
        <dbReference type="EMBL" id="GEU61418.1"/>
    </source>
</evidence>
<evidence type="ECO:0000256" key="1">
    <source>
        <dbReference type="ARBA" id="ARBA00022670"/>
    </source>
</evidence>
<dbReference type="FunFam" id="3.10.10.10:FF:000007">
    <property type="entry name" value="Retrovirus-related Pol polyprotein from transposon 17.6-like Protein"/>
    <property type="match status" value="1"/>
</dbReference>
<gene>
    <name evidence="9" type="ORF">Tci_033396</name>
</gene>
<dbReference type="GO" id="GO:0004519">
    <property type="term" value="F:endonuclease activity"/>
    <property type="evidence" value="ECO:0007669"/>
    <property type="project" value="UniProtKB-KW"/>
</dbReference>
<dbReference type="InterPro" id="IPR012337">
    <property type="entry name" value="RNaseH-like_sf"/>
</dbReference>
<name>A0A6L2LIG8_TANCI</name>
<dbReference type="GO" id="GO:0015074">
    <property type="term" value="P:DNA integration"/>
    <property type="evidence" value="ECO:0007669"/>
    <property type="project" value="InterPro"/>
</dbReference>
<comment type="caution">
    <text evidence="9">The sequence shown here is derived from an EMBL/GenBank/DDBJ whole genome shotgun (WGS) entry which is preliminary data.</text>
</comment>
<evidence type="ECO:0000256" key="2">
    <source>
        <dbReference type="ARBA" id="ARBA00022679"/>
    </source>
</evidence>
<keyword evidence="1" id="KW-0645">Protease</keyword>
<keyword evidence="2" id="KW-0808">Transferase</keyword>
<dbReference type="SUPFAM" id="SSF53098">
    <property type="entry name" value="Ribonuclease H-like"/>
    <property type="match status" value="1"/>
</dbReference>
<dbReference type="EMBL" id="BKCJ010004500">
    <property type="protein sequence ID" value="GEU61418.1"/>
    <property type="molecule type" value="Genomic_DNA"/>
</dbReference>
<keyword evidence="5" id="KW-0255">Endonuclease</keyword>
<keyword evidence="6" id="KW-0378">Hydrolase</keyword>
<dbReference type="GO" id="GO:0008233">
    <property type="term" value="F:peptidase activity"/>
    <property type="evidence" value="ECO:0007669"/>
    <property type="project" value="UniProtKB-KW"/>
</dbReference>
<dbReference type="InterPro" id="IPR000477">
    <property type="entry name" value="RT_dom"/>
</dbReference>
<evidence type="ECO:0000256" key="5">
    <source>
        <dbReference type="ARBA" id="ARBA00022759"/>
    </source>
</evidence>
<dbReference type="CDD" id="cd01647">
    <property type="entry name" value="RT_LTR"/>
    <property type="match status" value="1"/>
</dbReference>
<dbReference type="GO" id="GO:0003676">
    <property type="term" value="F:nucleic acid binding"/>
    <property type="evidence" value="ECO:0007669"/>
    <property type="project" value="InterPro"/>
</dbReference>
<dbReference type="SUPFAM" id="SSF56672">
    <property type="entry name" value="DNA/RNA polymerases"/>
    <property type="match status" value="2"/>
</dbReference>
<dbReference type="Pfam" id="PF00078">
    <property type="entry name" value="RVT_1"/>
    <property type="match status" value="1"/>
</dbReference>
<evidence type="ECO:0000256" key="7">
    <source>
        <dbReference type="ARBA" id="ARBA00022918"/>
    </source>
</evidence>
<keyword evidence="4" id="KW-0540">Nuclease</keyword>
<dbReference type="InterPro" id="IPR043502">
    <property type="entry name" value="DNA/RNA_pol_sf"/>
</dbReference>
<proteinExistence type="predicted"/>
<keyword evidence="7 9" id="KW-0695">RNA-directed DNA polymerase</keyword>
<keyword evidence="3" id="KW-0548">Nucleotidyltransferase</keyword>
<protein>
    <submittedName>
        <fullName evidence="9">Putative reverse transcriptase domain-containing protein</fullName>
    </submittedName>
</protein>
<dbReference type="Gene3D" id="3.30.70.270">
    <property type="match status" value="1"/>
</dbReference>
<dbReference type="Pfam" id="PF00665">
    <property type="entry name" value="rve"/>
    <property type="match status" value="1"/>
</dbReference>
<evidence type="ECO:0000256" key="6">
    <source>
        <dbReference type="ARBA" id="ARBA00022801"/>
    </source>
</evidence>
<dbReference type="InterPro" id="IPR053134">
    <property type="entry name" value="RNA-dir_DNA_polymerase"/>
</dbReference>
<dbReference type="InterPro" id="IPR043128">
    <property type="entry name" value="Rev_trsase/Diguanyl_cyclase"/>
</dbReference>
<dbReference type="PANTHER" id="PTHR24559">
    <property type="entry name" value="TRANSPOSON TY3-I GAG-POL POLYPROTEIN"/>
    <property type="match status" value="1"/>
</dbReference>
<accession>A0A6L2LIG8</accession>
<reference evidence="9" key="1">
    <citation type="journal article" date="2019" name="Sci. Rep.">
        <title>Draft genome of Tanacetum cinerariifolium, the natural source of mosquito coil.</title>
        <authorList>
            <person name="Yamashiro T."/>
            <person name="Shiraishi A."/>
            <person name="Satake H."/>
            <person name="Nakayama K."/>
        </authorList>
    </citation>
    <scope>NUCLEOTIDE SEQUENCE</scope>
</reference>